<reference evidence="2 3" key="1">
    <citation type="journal article" date="2019" name="Commun. Biol.">
        <title>The bagworm genome reveals a unique fibroin gene that provides high tensile strength.</title>
        <authorList>
            <person name="Kono N."/>
            <person name="Nakamura H."/>
            <person name="Ohtoshi R."/>
            <person name="Tomita M."/>
            <person name="Numata K."/>
            <person name="Arakawa K."/>
        </authorList>
    </citation>
    <scope>NUCLEOTIDE SEQUENCE [LARGE SCALE GENOMIC DNA]</scope>
</reference>
<dbReference type="EMBL" id="BGZK01001322">
    <property type="protein sequence ID" value="GBP77208.1"/>
    <property type="molecule type" value="Genomic_DNA"/>
</dbReference>
<proteinExistence type="predicted"/>
<organism evidence="2 3">
    <name type="scientific">Eumeta variegata</name>
    <name type="common">Bagworm moth</name>
    <name type="synonym">Eumeta japonica</name>
    <dbReference type="NCBI Taxonomy" id="151549"/>
    <lineage>
        <taxon>Eukaryota</taxon>
        <taxon>Metazoa</taxon>
        <taxon>Ecdysozoa</taxon>
        <taxon>Arthropoda</taxon>
        <taxon>Hexapoda</taxon>
        <taxon>Insecta</taxon>
        <taxon>Pterygota</taxon>
        <taxon>Neoptera</taxon>
        <taxon>Endopterygota</taxon>
        <taxon>Lepidoptera</taxon>
        <taxon>Glossata</taxon>
        <taxon>Ditrysia</taxon>
        <taxon>Tineoidea</taxon>
        <taxon>Psychidae</taxon>
        <taxon>Oiketicinae</taxon>
        <taxon>Eumeta</taxon>
    </lineage>
</organism>
<dbReference type="Proteomes" id="UP000299102">
    <property type="component" value="Unassembled WGS sequence"/>
</dbReference>
<sequence length="68" mass="7685">MGVSHQRSVGFGMEKQGSTQRTPDEQRLDRNETEGRNTTFKELSQTCEEVVAENQLKDEDPLSDEPTS</sequence>
<feature type="region of interest" description="Disordered" evidence="1">
    <location>
        <begin position="1"/>
        <end position="42"/>
    </location>
</feature>
<gene>
    <name evidence="2" type="ORF">EVAR_56944_1</name>
</gene>
<feature type="compositionally biased region" description="Basic and acidic residues" evidence="1">
    <location>
        <begin position="22"/>
        <end position="35"/>
    </location>
</feature>
<dbReference type="AlphaFoldDB" id="A0A4C1YM33"/>
<accession>A0A4C1YM33</accession>
<evidence type="ECO:0000313" key="3">
    <source>
        <dbReference type="Proteomes" id="UP000299102"/>
    </source>
</evidence>
<evidence type="ECO:0000313" key="2">
    <source>
        <dbReference type="EMBL" id="GBP77208.1"/>
    </source>
</evidence>
<keyword evidence="3" id="KW-1185">Reference proteome</keyword>
<evidence type="ECO:0000256" key="1">
    <source>
        <dbReference type="SAM" id="MobiDB-lite"/>
    </source>
</evidence>
<comment type="caution">
    <text evidence="2">The sequence shown here is derived from an EMBL/GenBank/DDBJ whole genome shotgun (WGS) entry which is preliminary data.</text>
</comment>
<protein>
    <submittedName>
        <fullName evidence="2">Uncharacterized protein</fullName>
    </submittedName>
</protein>
<name>A0A4C1YM33_EUMVA</name>